<organism evidence="2 3">
    <name type="scientific">Prorocentrum cordatum</name>
    <dbReference type="NCBI Taxonomy" id="2364126"/>
    <lineage>
        <taxon>Eukaryota</taxon>
        <taxon>Sar</taxon>
        <taxon>Alveolata</taxon>
        <taxon>Dinophyceae</taxon>
        <taxon>Prorocentrales</taxon>
        <taxon>Prorocentraceae</taxon>
        <taxon>Prorocentrum</taxon>
    </lineage>
</organism>
<dbReference type="EMBL" id="CAUYUJ010010846">
    <property type="protein sequence ID" value="CAK0830382.1"/>
    <property type="molecule type" value="Genomic_DNA"/>
</dbReference>
<evidence type="ECO:0000256" key="1">
    <source>
        <dbReference type="SAM" id="MobiDB-lite"/>
    </source>
</evidence>
<reference evidence="2" key="1">
    <citation type="submission" date="2023-10" db="EMBL/GenBank/DDBJ databases">
        <authorList>
            <person name="Chen Y."/>
            <person name="Shah S."/>
            <person name="Dougan E. K."/>
            <person name="Thang M."/>
            <person name="Chan C."/>
        </authorList>
    </citation>
    <scope>NUCLEOTIDE SEQUENCE [LARGE SCALE GENOMIC DNA]</scope>
</reference>
<comment type="caution">
    <text evidence="2">The sequence shown here is derived from an EMBL/GenBank/DDBJ whole genome shotgun (WGS) entry which is preliminary data.</text>
</comment>
<feature type="compositionally biased region" description="Low complexity" evidence="1">
    <location>
        <begin position="103"/>
        <end position="114"/>
    </location>
</feature>
<feature type="compositionally biased region" description="Low complexity" evidence="1">
    <location>
        <begin position="69"/>
        <end position="88"/>
    </location>
</feature>
<sequence>MPSPGPRGSLQHPLGHERLAELAEGLPDGLTPLAARLVDRDDDAPASPAAFHLRWAFSSQPAAPRSATPGADQPAAALPAASPAPGDPQLAPSKKLRNRSTGSLRPPSSHSPAAASPPPSRCPSYLALLAGSLRAS</sequence>
<accession>A0ABN9SEB6</accession>
<proteinExistence type="predicted"/>
<protein>
    <submittedName>
        <fullName evidence="2">Uncharacterized protein</fullName>
    </submittedName>
</protein>
<gene>
    <name evidence="2" type="ORF">PCOR1329_LOCUS29036</name>
</gene>
<evidence type="ECO:0000313" key="2">
    <source>
        <dbReference type="EMBL" id="CAK0830382.1"/>
    </source>
</evidence>
<dbReference type="Proteomes" id="UP001189429">
    <property type="component" value="Unassembled WGS sequence"/>
</dbReference>
<evidence type="ECO:0000313" key="3">
    <source>
        <dbReference type="Proteomes" id="UP001189429"/>
    </source>
</evidence>
<feature type="region of interest" description="Disordered" evidence="1">
    <location>
        <begin position="59"/>
        <end position="122"/>
    </location>
</feature>
<name>A0ABN9SEB6_9DINO</name>
<keyword evidence="3" id="KW-1185">Reference proteome</keyword>